<dbReference type="Proteomes" id="UP000186547">
    <property type="component" value="Chromosome"/>
</dbReference>
<dbReference type="Pfam" id="PF18545">
    <property type="entry name" value="HalOD1"/>
    <property type="match status" value="1"/>
</dbReference>
<evidence type="ECO:0000313" key="6">
    <source>
        <dbReference type="Proteomes" id="UP000186547"/>
    </source>
</evidence>
<evidence type="ECO:0000256" key="1">
    <source>
        <dbReference type="SAM" id="MobiDB-lite"/>
    </source>
</evidence>
<dbReference type="GeneID" id="30921938"/>
<dbReference type="EMBL" id="CP019285">
    <property type="protein sequence ID" value="APW98524.1"/>
    <property type="molecule type" value="Genomic_DNA"/>
</dbReference>
<accession>M0LHQ6</accession>
<gene>
    <name evidence="4" type="ORF">C445_09695</name>
    <name evidence="3" type="ORF">CHINAEXTREME_12400</name>
</gene>
<dbReference type="RefSeq" id="WP_007141658.1">
    <property type="nucleotide sequence ID" value="NZ_AOLZ01000038.1"/>
</dbReference>
<reference evidence="3" key="3">
    <citation type="submission" date="2017-01" db="EMBL/GenBank/DDBJ databases">
        <authorList>
            <person name="Mah S.A."/>
            <person name="Swanson W.J."/>
            <person name="Moy G.W."/>
            <person name="Vacquier V.D."/>
        </authorList>
    </citation>
    <scope>NUCLEOTIDE SEQUENCE</scope>
    <source>
        <strain evidence="3">AJ5</strain>
    </source>
</reference>
<dbReference type="STRING" id="358396.CHINAEXTREME_12400"/>
<feature type="compositionally biased region" description="Basic and acidic residues" evidence="1">
    <location>
        <begin position="11"/>
        <end position="26"/>
    </location>
</feature>
<evidence type="ECO:0000313" key="4">
    <source>
        <dbReference type="EMBL" id="EMA33051.1"/>
    </source>
</evidence>
<feature type="domain" description="Halobacterial output" evidence="2">
    <location>
        <begin position="29"/>
        <end position="103"/>
    </location>
</feature>
<protein>
    <recommendedName>
        <fullName evidence="2">Halobacterial output domain-containing protein</fullName>
    </recommendedName>
</protein>
<sequence>MSTEQLSTEPEPEREREPNDGRFVYRADDDRPLSEAVVAAVAADDGTDDVMAVAGEYGPLYDAIDPGALDSLFDSSGTPDRSGSISFTYANRRVEVDSTGRVVLRSRV</sequence>
<evidence type="ECO:0000313" key="3">
    <source>
        <dbReference type="EMBL" id="APW98524.1"/>
    </source>
</evidence>
<dbReference type="EMBL" id="AOLZ01000038">
    <property type="protein sequence ID" value="EMA33051.1"/>
    <property type="molecule type" value="Genomic_DNA"/>
</dbReference>
<proteinExistence type="predicted"/>
<dbReference type="KEGG" id="hlc:CHINAEXTREME12400"/>
<evidence type="ECO:0000259" key="2">
    <source>
        <dbReference type="Pfam" id="PF18545"/>
    </source>
</evidence>
<dbReference type="Proteomes" id="UP000011555">
    <property type="component" value="Unassembled WGS sequence"/>
</dbReference>
<organism evidence="4 5">
    <name type="scientific">Natronobacterium lacisalsi AJ5</name>
    <dbReference type="NCBI Taxonomy" id="358396"/>
    <lineage>
        <taxon>Archaea</taxon>
        <taxon>Methanobacteriati</taxon>
        <taxon>Methanobacteriota</taxon>
        <taxon>Stenosarchaea group</taxon>
        <taxon>Halobacteria</taxon>
        <taxon>Halobacteriales</taxon>
        <taxon>Natrialbaceae</taxon>
        <taxon>Natronobacterium</taxon>
    </lineage>
</organism>
<name>M0LHQ6_NATLA</name>
<dbReference type="InterPro" id="IPR040624">
    <property type="entry name" value="HalOD1"/>
</dbReference>
<dbReference type="AlphaFoldDB" id="M0LHQ6"/>
<evidence type="ECO:0000313" key="5">
    <source>
        <dbReference type="Proteomes" id="UP000011555"/>
    </source>
</evidence>
<feature type="region of interest" description="Disordered" evidence="1">
    <location>
        <begin position="1"/>
        <end position="26"/>
    </location>
</feature>
<keyword evidence="5" id="KW-1185">Reference proteome</keyword>
<reference evidence="4 5" key="2">
    <citation type="journal article" date="2014" name="PLoS Genet.">
        <title>Phylogenetically driven sequencing of extremely halophilic archaea reveals strategies for static and dynamic osmo-response.</title>
        <authorList>
            <person name="Becker E.A."/>
            <person name="Seitzer P.M."/>
            <person name="Tritt A."/>
            <person name="Larsen D."/>
            <person name="Krusor M."/>
            <person name="Yao A.I."/>
            <person name="Wu D."/>
            <person name="Madern D."/>
            <person name="Eisen J.A."/>
            <person name="Darling A.E."/>
            <person name="Facciotti M.T."/>
        </authorList>
    </citation>
    <scope>NUCLEOTIDE SEQUENCE [LARGE SCALE GENOMIC DNA]</scope>
    <source>
        <strain evidence="4 5">AJ5</strain>
    </source>
</reference>
<reference evidence="3 6" key="1">
    <citation type="journal article" date="2011" name="J. Bacteriol.">
        <title>Genome sequence of Halobiforma lacisalsi AJ5, an extremely halophilic archaeon which harbors a bop gene.</title>
        <authorList>
            <person name="Jiang X."/>
            <person name="Wang S."/>
            <person name="Cheng H."/>
            <person name="Huo Y."/>
            <person name="Zhang X."/>
            <person name="Zhu X."/>
            <person name="Han X."/>
            <person name="Ni P."/>
            <person name="Wu M."/>
        </authorList>
    </citation>
    <scope>NUCLEOTIDE SEQUENCE [LARGE SCALE GENOMIC DNA]</scope>
    <source>
        <strain evidence="3 6">AJ5</strain>
    </source>
</reference>
<dbReference type="eggNOG" id="arCOG08928">
    <property type="taxonomic scope" value="Archaea"/>
</dbReference>